<gene>
    <name evidence="2" type="ORF">BTBSAS_340005</name>
</gene>
<dbReference type="Proteomes" id="UP000270190">
    <property type="component" value="Unassembled WGS sequence"/>
</dbReference>
<evidence type="ECO:0000256" key="1">
    <source>
        <dbReference type="SAM" id="Phobius"/>
    </source>
</evidence>
<evidence type="ECO:0000313" key="2">
    <source>
        <dbReference type="EMBL" id="SPP28970.1"/>
    </source>
</evidence>
<dbReference type="EMBL" id="OUNC01000028">
    <property type="protein sequence ID" value="SPP28970.1"/>
    <property type="molecule type" value="Genomic_DNA"/>
</dbReference>
<sequence>MKGLWLSGLITFTVIISAETFFTIPTENPQRVFFFIGVFVVIVILHLVITALINNIKKKILVIM</sequence>
<name>A0A2X0R4E6_BROTH</name>
<evidence type="ECO:0000313" key="3">
    <source>
        <dbReference type="Proteomes" id="UP000270190"/>
    </source>
</evidence>
<protein>
    <submittedName>
        <fullName evidence="2">Uncharacterized protein</fullName>
    </submittedName>
</protein>
<proteinExistence type="predicted"/>
<keyword evidence="1" id="KW-0812">Transmembrane</keyword>
<reference evidence="3" key="1">
    <citation type="submission" date="2018-04" db="EMBL/GenBank/DDBJ databases">
        <authorList>
            <person name="Illikoud N."/>
        </authorList>
    </citation>
    <scope>NUCLEOTIDE SEQUENCE [LARGE SCALE GENOMIC DNA]</scope>
</reference>
<keyword evidence="1" id="KW-0472">Membrane</keyword>
<dbReference type="AlphaFoldDB" id="A0A2X0R4E6"/>
<feature type="transmembrane region" description="Helical" evidence="1">
    <location>
        <begin position="33"/>
        <end position="54"/>
    </location>
</feature>
<organism evidence="2 3">
    <name type="scientific">Brochothrix thermosphacta</name>
    <name type="common">Microbacterium thermosphactum</name>
    <dbReference type="NCBI Taxonomy" id="2756"/>
    <lineage>
        <taxon>Bacteria</taxon>
        <taxon>Bacillati</taxon>
        <taxon>Bacillota</taxon>
        <taxon>Bacilli</taxon>
        <taxon>Bacillales</taxon>
        <taxon>Listeriaceae</taxon>
        <taxon>Brochothrix</taxon>
    </lineage>
</organism>
<keyword evidence="1" id="KW-1133">Transmembrane helix</keyword>
<accession>A0A2X0R4E6</accession>
<dbReference type="RefSeq" id="WP_029092474.1">
    <property type="nucleotide sequence ID" value="NZ_CBCPJR010000001.1"/>
</dbReference>